<dbReference type="Pfam" id="PF07883">
    <property type="entry name" value="Cupin_2"/>
    <property type="match status" value="1"/>
</dbReference>
<organism evidence="5 6">
    <name type="scientific">Alicyclobacillus cycloheptanicus</name>
    <dbReference type="NCBI Taxonomy" id="1457"/>
    <lineage>
        <taxon>Bacteria</taxon>
        <taxon>Bacillati</taxon>
        <taxon>Bacillota</taxon>
        <taxon>Bacilli</taxon>
        <taxon>Bacillales</taxon>
        <taxon>Alicyclobacillaceae</taxon>
        <taxon>Alicyclobacillus</taxon>
    </lineage>
</organism>
<dbReference type="Gene3D" id="1.10.260.40">
    <property type="entry name" value="lambda repressor-like DNA-binding domains"/>
    <property type="match status" value="1"/>
</dbReference>
<protein>
    <submittedName>
        <fullName evidence="5">Transcriptional regulator with XRE-family HTH domain</fullName>
    </submittedName>
</protein>
<dbReference type="InterPro" id="IPR010982">
    <property type="entry name" value="Lambda_DNA-bd_dom_sf"/>
</dbReference>
<comment type="caution">
    <text evidence="5">The sequence shown here is derived from an EMBL/GenBank/DDBJ whole genome shotgun (WGS) entry which is preliminary data.</text>
</comment>
<evidence type="ECO:0000313" key="5">
    <source>
        <dbReference type="EMBL" id="MDQ0191491.1"/>
    </source>
</evidence>
<sequence>MRQERGLSLDRLAQLTGVSKPMLGQIERGISSPTIATLWKIAKGFNVPFTSFLEDEAPLQLVRAADQTAFYEDEERYQVFSTYRAPGSPVELFRMILQPGCKRVAEPHTSGVMESVTVFEGVLRITVSGGTYELQPGDALNFAADIPHTYENPGQTTAVAHLTMFYTTVGARTL</sequence>
<feature type="domain" description="HTH cro/C1-type" evidence="4">
    <location>
        <begin position="1"/>
        <end position="52"/>
    </location>
</feature>
<keyword evidence="6" id="KW-1185">Reference proteome</keyword>
<dbReference type="Gene3D" id="2.60.120.10">
    <property type="entry name" value="Jelly Rolls"/>
    <property type="match status" value="1"/>
</dbReference>
<dbReference type="SUPFAM" id="SSF51182">
    <property type="entry name" value="RmlC-like cupins"/>
    <property type="match status" value="1"/>
</dbReference>
<dbReference type="PROSITE" id="PS50943">
    <property type="entry name" value="HTH_CROC1"/>
    <property type="match status" value="1"/>
</dbReference>
<dbReference type="InterPro" id="IPR011051">
    <property type="entry name" value="RmlC_Cupin_sf"/>
</dbReference>
<accession>A0ABT9XP63</accession>
<evidence type="ECO:0000259" key="4">
    <source>
        <dbReference type="PROSITE" id="PS50943"/>
    </source>
</evidence>
<dbReference type="InterPro" id="IPR001387">
    <property type="entry name" value="Cro/C1-type_HTH"/>
</dbReference>
<proteinExistence type="predicted"/>
<dbReference type="CDD" id="cd02209">
    <property type="entry name" value="cupin_XRE_C"/>
    <property type="match status" value="1"/>
</dbReference>
<dbReference type="SUPFAM" id="SSF47413">
    <property type="entry name" value="lambda repressor-like DNA-binding domains"/>
    <property type="match status" value="1"/>
</dbReference>
<dbReference type="RefSeq" id="WP_274456672.1">
    <property type="nucleotide sequence ID" value="NZ_CP067097.1"/>
</dbReference>
<dbReference type="InterPro" id="IPR050807">
    <property type="entry name" value="TransReg_Diox_bact_type"/>
</dbReference>
<keyword evidence="2" id="KW-0238">DNA-binding</keyword>
<dbReference type="PANTHER" id="PTHR46797:SF23">
    <property type="entry name" value="HTH-TYPE TRANSCRIPTIONAL REGULATOR SUTR"/>
    <property type="match status" value="1"/>
</dbReference>
<gene>
    <name evidence="5" type="ORF">J2S03_003362</name>
</gene>
<reference evidence="5 6" key="1">
    <citation type="submission" date="2023-07" db="EMBL/GenBank/DDBJ databases">
        <title>Genomic Encyclopedia of Type Strains, Phase IV (KMG-IV): sequencing the most valuable type-strain genomes for metagenomic binning, comparative biology and taxonomic classification.</title>
        <authorList>
            <person name="Goeker M."/>
        </authorList>
    </citation>
    <scope>NUCLEOTIDE SEQUENCE [LARGE SCALE GENOMIC DNA]</scope>
    <source>
        <strain evidence="5 6">DSM 4006</strain>
    </source>
</reference>
<keyword evidence="3" id="KW-0804">Transcription</keyword>
<dbReference type="PANTHER" id="PTHR46797">
    <property type="entry name" value="HTH-TYPE TRANSCRIPTIONAL REGULATOR"/>
    <property type="match status" value="1"/>
</dbReference>
<evidence type="ECO:0000256" key="3">
    <source>
        <dbReference type="ARBA" id="ARBA00023163"/>
    </source>
</evidence>
<keyword evidence="1" id="KW-0805">Transcription regulation</keyword>
<dbReference type="Proteomes" id="UP001232973">
    <property type="component" value="Unassembled WGS sequence"/>
</dbReference>
<dbReference type="SMART" id="SM00530">
    <property type="entry name" value="HTH_XRE"/>
    <property type="match status" value="1"/>
</dbReference>
<dbReference type="InterPro" id="IPR014710">
    <property type="entry name" value="RmlC-like_jellyroll"/>
</dbReference>
<evidence type="ECO:0000256" key="1">
    <source>
        <dbReference type="ARBA" id="ARBA00023015"/>
    </source>
</evidence>
<evidence type="ECO:0000313" key="6">
    <source>
        <dbReference type="Proteomes" id="UP001232973"/>
    </source>
</evidence>
<evidence type="ECO:0000256" key="2">
    <source>
        <dbReference type="ARBA" id="ARBA00023125"/>
    </source>
</evidence>
<dbReference type="CDD" id="cd00093">
    <property type="entry name" value="HTH_XRE"/>
    <property type="match status" value="1"/>
</dbReference>
<dbReference type="InterPro" id="IPR013096">
    <property type="entry name" value="Cupin_2"/>
</dbReference>
<dbReference type="Pfam" id="PF01381">
    <property type="entry name" value="HTH_3"/>
    <property type="match status" value="1"/>
</dbReference>
<name>A0ABT9XP63_9BACL</name>
<dbReference type="EMBL" id="JAUSTP010000047">
    <property type="protein sequence ID" value="MDQ0191491.1"/>
    <property type="molecule type" value="Genomic_DNA"/>
</dbReference>